<keyword evidence="3" id="KW-1185">Reference proteome</keyword>
<dbReference type="InParanoid" id="A0A1X7VUL2"/>
<dbReference type="Pfam" id="PF06172">
    <property type="entry name" value="Cupin_5"/>
    <property type="match status" value="1"/>
</dbReference>
<dbReference type="CDD" id="cd06121">
    <property type="entry name" value="cupin_YML079wp"/>
    <property type="match status" value="1"/>
</dbReference>
<dbReference type="InterPro" id="IPR039935">
    <property type="entry name" value="YML079W-like"/>
</dbReference>
<dbReference type="AlphaFoldDB" id="A0A1X7VUL2"/>
<dbReference type="InterPro" id="IPR011051">
    <property type="entry name" value="RmlC_Cupin_sf"/>
</dbReference>
<name>A0A1X7VUL2_AMPQE</name>
<dbReference type="SUPFAM" id="SSF51182">
    <property type="entry name" value="RmlC-like cupins"/>
    <property type="match status" value="1"/>
</dbReference>
<protein>
    <recommendedName>
        <fullName evidence="1">DUF985 domain-containing protein</fullName>
    </recommendedName>
</protein>
<reference evidence="3" key="1">
    <citation type="journal article" date="2010" name="Nature">
        <title>The Amphimedon queenslandica genome and the evolution of animal complexity.</title>
        <authorList>
            <person name="Srivastava M."/>
            <person name="Simakov O."/>
            <person name="Chapman J."/>
            <person name="Fahey B."/>
            <person name="Gauthier M.E."/>
            <person name="Mitros T."/>
            <person name="Richards G.S."/>
            <person name="Conaco C."/>
            <person name="Dacre M."/>
            <person name="Hellsten U."/>
            <person name="Larroux C."/>
            <person name="Putnam N.H."/>
            <person name="Stanke M."/>
            <person name="Adamska M."/>
            <person name="Darling A."/>
            <person name="Degnan S.M."/>
            <person name="Oakley T.H."/>
            <person name="Plachetzki D.C."/>
            <person name="Zhai Y."/>
            <person name="Adamski M."/>
            <person name="Calcino A."/>
            <person name="Cummins S.F."/>
            <person name="Goodstein D.M."/>
            <person name="Harris C."/>
            <person name="Jackson D.J."/>
            <person name="Leys S.P."/>
            <person name="Shu S."/>
            <person name="Woodcroft B.J."/>
            <person name="Vervoort M."/>
            <person name="Kosik K.S."/>
            <person name="Manning G."/>
            <person name="Degnan B.M."/>
            <person name="Rokhsar D.S."/>
        </authorList>
    </citation>
    <scope>NUCLEOTIDE SEQUENCE [LARGE SCALE GENOMIC DNA]</scope>
</reference>
<organism evidence="2">
    <name type="scientific">Amphimedon queenslandica</name>
    <name type="common">Sponge</name>
    <dbReference type="NCBI Taxonomy" id="400682"/>
    <lineage>
        <taxon>Eukaryota</taxon>
        <taxon>Metazoa</taxon>
        <taxon>Porifera</taxon>
        <taxon>Demospongiae</taxon>
        <taxon>Heteroscleromorpha</taxon>
        <taxon>Haplosclerida</taxon>
        <taxon>Niphatidae</taxon>
        <taxon>Amphimedon</taxon>
    </lineage>
</organism>
<dbReference type="EnsemblMetazoa" id="Aqu2.1.43797_001">
    <property type="protein sequence ID" value="Aqu2.1.43797_001"/>
    <property type="gene ID" value="Aqu2.1.43797"/>
</dbReference>
<dbReference type="InterPro" id="IPR009327">
    <property type="entry name" value="Cupin_DUF985"/>
</dbReference>
<dbReference type="KEGG" id="aqu:105312601"/>
<dbReference type="InterPro" id="IPR014710">
    <property type="entry name" value="RmlC-like_jellyroll"/>
</dbReference>
<gene>
    <name evidence="2" type="primary">105312601</name>
</gene>
<dbReference type="EnsemblMetazoa" id="XM_011405374.1">
    <property type="protein sequence ID" value="XP_011403676.1"/>
    <property type="gene ID" value="LOC105312601"/>
</dbReference>
<accession>A0A1X7VUL2</accession>
<evidence type="ECO:0000313" key="2">
    <source>
        <dbReference type="EnsemblMetazoa" id="Aqu2.1.43797_001"/>
    </source>
</evidence>
<reference evidence="2" key="2">
    <citation type="submission" date="2017-05" db="UniProtKB">
        <authorList>
            <consortium name="EnsemblMetazoa"/>
        </authorList>
    </citation>
    <scope>IDENTIFICATION</scope>
</reference>
<evidence type="ECO:0000259" key="1">
    <source>
        <dbReference type="Pfam" id="PF06172"/>
    </source>
</evidence>
<proteinExistence type="predicted"/>
<sequence length="176" mass="20246">MEPQKEEVLRLLGLEPLTTEGGLYTITYVSSRTYNNVTKEGSNKERALMSSIYYMLTDQYPINYFHRNKPDIIHYYHIGLPIRYHMVSPEGDYRTAVMGSDLKAGHHLQLLVPGGYWKAAELIIPKNSESNSTYGLISEAVVPQFKFDEWSIAIERDIKDLVSPENYELLKKLIKS</sequence>
<feature type="domain" description="DUF985" evidence="1">
    <location>
        <begin position="7"/>
        <end position="152"/>
    </location>
</feature>
<dbReference type="OrthoDB" id="6614653at2759"/>
<evidence type="ECO:0000313" key="3">
    <source>
        <dbReference type="Proteomes" id="UP000007879"/>
    </source>
</evidence>
<dbReference type="PANTHER" id="PTHR33387">
    <property type="entry name" value="RMLC-LIKE JELLY ROLL FOLD PROTEIN"/>
    <property type="match status" value="1"/>
</dbReference>
<dbReference type="eggNOG" id="ENOG502RM2D">
    <property type="taxonomic scope" value="Eukaryota"/>
</dbReference>
<dbReference type="OMA" id="GFEFADH"/>
<dbReference type="Gene3D" id="2.60.120.10">
    <property type="entry name" value="Jelly Rolls"/>
    <property type="match status" value="1"/>
</dbReference>
<dbReference type="PANTHER" id="PTHR33387:SF3">
    <property type="entry name" value="DUF985 DOMAIN-CONTAINING PROTEIN"/>
    <property type="match status" value="1"/>
</dbReference>
<dbReference type="Proteomes" id="UP000007879">
    <property type="component" value="Unassembled WGS sequence"/>
</dbReference>